<name>A0ABV8MLY2_9NEIS</name>
<evidence type="ECO:0008006" key="3">
    <source>
        <dbReference type="Google" id="ProtNLM"/>
    </source>
</evidence>
<dbReference type="EMBL" id="JBHSBU010000001">
    <property type="protein sequence ID" value="MFC4158270.1"/>
    <property type="molecule type" value="Genomic_DNA"/>
</dbReference>
<accession>A0ABV8MLY2</accession>
<evidence type="ECO:0000313" key="2">
    <source>
        <dbReference type="Proteomes" id="UP001595791"/>
    </source>
</evidence>
<dbReference type="RefSeq" id="WP_378160760.1">
    <property type="nucleotide sequence ID" value="NZ_JBHSBU010000001.1"/>
</dbReference>
<reference evidence="2" key="1">
    <citation type="journal article" date="2019" name="Int. J. Syst. Evol. Microbiol.">
        <title>The Global Catalogue of Microorganisms (GCM) 10K type strain sequencing project: providing services to taxonomists for standard genome sequencing and annotation.</title>
        <authorList>
            <consortium name="The Broad Institute Genomics Platform"/>
            <consortium name="The Broad Institute Genome Sequencing Center for Infectious Disease"/>
            <person name="Wu L."/>
            <person name="Ma J."/>
        </authorList>
    </citation>
    <scope>NUCLEOTIDE SEQUENCE [LARGE SCALE GENOMIC DNA]</scope>
    <source>
        <strain evidence="2">LMG 29894</strain>
    </source>
</reference>
<keyword evidence="2" id="KW-1185">Reference proteome</keyword>
<organism evidence="1 2">
    <name type="scientific">Chitinimonas lacunae</name>
    <dbReference type="NCBI Taxonomy" id="1963018"/>
    <lineage>
        <taxon>Bacteria</taxon>
        <taxon>Pseudomonadati</taxon>
        <taxon>Pseudomonadota</taxon>
        <taxon>Betaproteobacteria</taxon>
        <taxon>Neisseriales</taxon>
        <taxon>Chitinibacteraceae</taxon>
        <taxon>Chitinimonas</taxon>
    </lineage>
</organism>
<evidence type="ECO:0000313" key="1">
    <source>
        <dbReference type="EMBL" id="MFC4158270.1"/>
    </source>
</evidence>
<proteinExistence type="predicted"/>
<protein>
    <recommendedName>
        <fullName evidence="3">Secreted protein</fullName>
    </recommendedName>
</protein>
<sequence length="168" mass="18829">MAGLILGALVPCWKPNNQQEEVIVQPQQIPTWVTSLQHTLITKLKGRVSQGDAFLGKFDIDAYKSGFHPNLSYSDGTYKFAVSLVSSKSSKFVMQLSFEIKDSSAREVCFLEVGRERVTSQKAQAFCSQDLDDVINHVWGRMESRRGEIAAWVNEDEKSAGPVLTRQF</sequence>
<comment type="caution">
    <text evidence="1">The sequence shown here is derived from an EMBL/GenBank/DDBJ whole genome shotgun (WGS) entry which is preliminary data.</text>
</comment>
<gene>
    <name evidence="1" type="ORF">ACFOW7_02745</name>
</gene>
<dbReference type="Proteomes" id="UP001595791">
    <property type="component" value="Unassembled WGS sequence"/>
</dbReference>